<evidence type="ECO:0000313" key="1">
    <source>
        <dbReference type="EMBL" id="CAD5107509.1"/>
    </source>
</evidence>
<evidence type="ECO:0000313" key="2">
    <source>
        <dbReference type="Proteomes" id="UP000583387"/>
    </source>
</evidence>
<sequence>MSAALFMGIANGLRAPEGLAETSRLEDLRQPCGVSSALANGIFLLDPRVRGNPVTNPQPHSSPEPFNSPSASGWFLKARAKMSRFFAI</sequence>
<gene>
    <name evidence="1" type="ORF">PSEWESI4_01782</name>
</gene>
<protein>
    <submittedName>
        <fullName evidence="1">Uncharacterized protein</fullName>
    </submittedName>
</protein>
<dbReference type="Proteomes" id="UP000583387">
    <property type="component" value="Unassembled WGS sequence"/>
</dbReference>
<keyword evidence="2" id="KW-1185">Reference proteome</keyword>
<organism evidence="1 2">
    <name type="scientific">Zestomonas carbonaria</name>
    <dbReference type="NCBI Taxonomy" id="2762745"/>
    <lineage>
        <taxon>Bacteria</taxon>
        <taxon>Pseudomonadati</taxon>
        <taxon>Pseudomonadota</taxon>
        <taxon>Gammaproteobacteria</taxon>
        <taxon>Pseudomonadales</taxon>
        <taxon>Pseudomonadaceae</taxon>
        <taxon>Zestomonas</taxon>
    </lineage>
</organism>
<accession>A0A7U7EM07</accession>
<name>A0A7U7EM07_9GAMM</name>
<reference evidence="1 2" key="1">
    <citation type="submission" date="2020-08" db="EMBL/GenBank/DDBJ databases">
        <authorList>
            <person name="Criscuolo A."/>
        </authorList>
    </citation>
    <scope>NUCLEOTIDE SEQUENCE [LARGE SCALE GENOMIC DNA]</scope>
    <source>
        <strain evidence="1">CIP111764</strain>
    </source>
</reference>
<dbReference type="AlphaFoldDB" id="A0A7U7EM07"/>
<dbReference type="EMBL" id="CAJFCI010000037">
    <property type="protein sequence ID" value="CAD5107509.1"/>
    <property type="molecule type" value="Genomic_DNA"/>
</dbReference>
<comment type="caution">
    <text evidence="1">The sequence shown here is derived from an EMBL/GenBank/DDBJ whole genome shotgun (WGS) entry which is preliminary data.</text>
</comment>
<proteinExistence type="predicted"/>